<dbReference type="Proteomes" id="UP000319712">
    <property type="component" value="Unassembled WGS sequence"/>
</dbReference>
<keyword evidence="3" id="KW-0808">Transferase</keyword>
<dbReference type="OrthoDB" id="147253at2157"/>
<evidence type="ECO:0000313" key="4">
    <source>
        <dbReference type="Proteomes" id="UP000319712"/>
    </source>
</evidence>
<reference evidence="3 4" key="1">
    <citation type="submission" date="2017-05" db="EMBL/GenBank/DDBJ databases">
        <authorList>
            <person name="Varghese N."/>
            <person name="Submissions S."/>
        </authorList>
    </citation>
    <scope>NUCLEOTIDE SEQUENCE [LARGE SCALE GENOMIC DNA]</scope>
    <source>
        <strain evidence="3 4">DSM 19504</strain>
    </source>
</reference>
<dbReference type="SUPFAM" id="SSF53448">
    <property type="entry name" value="Nucleotide-diphospho-sugar transferases"/>
    <property type="match status" value="1"/>
</dbReference>
<protein>
    <submittedName>
        <fullName evidence="3">Glycosyl transferase family 2</fullName>
    </submittedName>
</protein>
<dbReference type="NCBIfam" id="NF041391">
    <property type="entry name" value="DPhHxTase_Halo"/>
    <property type="match status" value="1"/>
</dbReference>
<dbReference type="InterPro" id="IPR001173">
    <property type="entry name" value="Glyco_trans_2-like"/>
</dbReference>
<evidence type="ECO:0000256" key="1">
    <source>
        <dbReference type="SAM" id="MobiDB-lite"/>
    </source>
</evidence>
<dbReference type="InterPro" id="IPR054887">
    <property type="entry name" value="DPhHxTase"/>
</dbReference>
<keyword evidence="4" id="KW-1185">Reference proteome</keyword>
<feature type="compositionally biased region" description="Polar residues" evidence="1">
    <location>
        <begin position="1"/>
        <end position="16"/>
    </location>
</feature>
<dbReference type="GO" id="GO:0016740">
    <property type="term" value="F:transferase activity"/>
    <property type="evidence" value="ECO:0007669"/>
    <property type="project" value="UniProtKB-KW"/>
</dbReference>
<gene>
    <name evidence="3" type="ORF">SAMN06264867_101143</name>
</gene>
<organism evidence="3 4">
    <name type="scientific">Halorubrum cibi</name>
    <dbReference type="NCBI Taxonomy" id="413815"/>
    <lineage>
        <taxon>Archaea</taxon>
        <taxon>Methanobacteriati</taxon>
        <taxon>Methanobacteriota</taxon>
        <taxon>Stenosarchaea group</taxon>
        <taxon>Halobacteria</taxon>
        <taxon>Halobacteriales</taxon>
        <taxon>Haloferacaceae</taxon>
        <taxon>Halorubrum</taxon>
    </lineage>
</organism>
<evidence type="ECO:0000313" key="3">
    <source>
        <dbReference type="EMBL" id="SMO34043.1"/>
    </source>
</evidence>
<dbReference type="InterPro" id="IPR029044">
    <property type="entry name" value="Nucleotide-diphossugar_trans"/>
</dbReference>
<dbReference type="InterPro" id="IPR050256">
    <property type="entry name" value="Glycosyltransferase_2"/>
</dbReference>
<accession>A0A521AGY9</accession>
<feature type="region of interest" description="Disordered" evidence="1">
    <location>
        <begin position="1"/>
        <end position="54"/>
    </location>
</feature>
<dbReference type="Pfam" id="PF00535">
    <property type="entry name" value="Glycos_transf_2"/>
    <property type="match status" value="1"/>
</dbReference>
<dbReference type="Gene3D" id="3.90.550.10">
    <property type="entry name" value="Spore Coat Polysaccharide Biosynthesis Protein SpsA, Chain A"/>
    <property type="match status" value="1"/>
</dbReference>
<proteinExistence type="predicted"/>
<feature type="compositionally biased region" description="Acidic residues" evidence="1">
    <location>
        <begin position="43"/>
        <end position="54"/>
    </location>
</feature>
<evidence type="ECO:0000259" key="2">
    <source>
        <dbReference type="Pfam" id="PF00535"/>
    </source>
</evidence>
<dbReference type="EMBL" id="FXTD01000001">
    <property type="protein sequence ID" value="SMO34043.1"/>
    <property type="molecule type" value="Genomic_DNA"/>
</dbReference>
<dbReference type="CDD" id="cd04179">
    <property type="entry name" value="DPM_DPG-synthase_like"/>
    <property type="match status" value="1"/>
</dbReference>
<sequence>MSDSVHATNGTAASVETESDAAIDATDATDDAASAAADAAITSDDDAGDAGDADEYTFDDLSVVMGTYNEEEAIGTVLDDVESVTDGKAEIVCVDGSDDRTPEIAREHGARVVEQEPQGYGVAVREAILTPDRPVVVTTDCDDTYPMEALPEFLAEVNDGADVVSGDRLYHGAEAMPAFNRLGNHAFAAVASLLMGERVHDTTTGMRAYRREVVEEIGWTENTGLSAELLIRPLMRGYDVRERPIHYAERLGDTKLDPIGGGAAIAKSIVTVCLEEQLRRF</sequence>
<name>A0A521AGY9_9EURY</name>
<feature type="domain" description="Glycosyltransferase 2-like" evidence="2">
    <location>
        <begin position="62"/>
        <end position="218"/>
    </location>
</feature>
<dbReference type="PANTHER" id="PTHR48090:SF7">
    <property type="entry name" value="RFBJ PROTEIN"/>
    <property type="match status" value="1"/>
</dbReference>
<dbReference type="AlphaFoldDB" id="A0A521AGY9"/>
<feature type="compositionally biased region" description="Low complexity" evidence="1">
    <location>
        <begin position="20"/>
        <end position="42"/>
    </location>
</feature>
<dbReference type="PANTHER" id="PTHR48090">
    <property type="entry name" value="UNDECAPRENYL-PHOSPHATE 4-DEOXY-4-FORMAMIDO-L-ARABINOSE TRANSFERASE-RELATED"/>
    <property type="match status" value="1"/>
</dbReference>